<dbReference type="InterPro" id="IPR001650">
    <property type="entry name" value="Helicase_C-like"/>
</dbReference>
<dbReference type="Pfam" id="PF00271">
    <property type="entry name" value="Helicase_C"/>
    <property type="match status" value="1"/>
</dbReference>
<dbReference type="InterPro" id="IPR049730">
    <property type="entry name" value="SNF2/RAD54-like_C"/>
</dbReference>
<dbReference type="GO" id="GO:0003678">
    <property type="term" value="F:DNA helicase activity"/>
    <property type="evidence" value="ECO:0007669"/>
    <property type="project" value="UniProtKB-EC"/>
</dbReference>
<dbReference type="Gene3D" id="3.40.50.10810">
    <property type="entry name" value="Tandem AAA-ATPase domain"/>
    <property type="match status" value="1"/>
</dbReference>
<feature type="region of interest" description="Disordered" evidence="17">
    <location>
        <begin position="872"/>
        <end position="975"/>
    </location>
</feature>
<keyword evidence="8" id="KW-0227">DNA damage</keyword>
<feature type="compositionally biased region" description="Basic and acidic residues" evidence="17">
    <location>
        <begin position="204"/>
        <end position="230"/>
    </location>
</feature>
<dbReference type="EMBL" id="GANO01000358">
    <property type="protein sequence ID" value="JAB59513.1"/>
    <property type="molecule type" value="mRNA"/>
</dbReference>
<evidence type="ECO:0000256" key="17">
    <source>
        <dbReference type="SAM" id="MobiDB-lite"/>
    </source>
</evidence>
<feature type="compositionally biased region" description="Basic residues" evidence="17">
    <location>
        <begin position="361"/>
        <end position="373"/>
    </location>
</feature>
<feature type="compositionally biased region" description="Basic and acidic residues" evidence="17">
    <location>
        <begin position="127"/>
        <end position="141"/>
    </location>
</feature>
<feature type="compositionally biased region" description="Basic and acidic residues" evidence="17">
    <location>
        <begin position="15"/>
        <end position="36"/>
    </location>
</feature>
<feature type="compositionally biased region" description="Acidic residues" evidence="17">
    <location>
        <begin position="323"/>
        <end position="342"/>
    </location>
</feature>
<dbReference type="GO" id="GO:0006281">
    <property type="term" value="P:DNA repair"/>
    <property type="evidence" value="ECO:0007669"/>
    <property type="project" value="UniProtKB-KW"/>
</dbReference>
<feature type="non-terminal residue" evidence="20">
    <location>
        <position position="1"/>
    </location>
</feature>
<dbReference type="Pfam" id="PF00176">
    <property type="entry name" value="SNF2-rel_dom"/>
    <property type="match status" value="1"/>
</dbReference>
<evidence type="ECO:0000256" key="9">
    <source>
        <dbReference type="ARBA" id="ARBA00022801"/>
    </source>
</evidence>
<evidence type="ECO:0000256" key="10">
    <source>
        <dbReference type="ARBA" id="ARBA00022806"/>
    </source>
</evidence>
<evidence type="ECO:0000256" key="11">
    <source>
        <dbReference type="ARBA" id="ARBA00022840"/>
    </source>
</evidence>
<evidence type="ECO:0000256" key="5">
    <source>
        <dbReference type="ARBA" id="ARBA00022454"/>
    </source>
</evidence>
<feature type="compositionally biased region" description="Basic residues" evidence="17">
    <location>
        <begin position="243"/>
        <end position="252"/>
    </location>
</feature>
<keyword evidence="5" id="KW-0158">Chromosome</keyword>
<feature type="compositionally biased region" description="Basic and acidic residues" evidence="17">
    <location>
        <begin position="343"/>
        <end position="360"/>
    </location>
</feature>
<dbReference type="Gene3D" id="3.40.50.300">
    <property type="entry name" value="P-loop containing nucleotide triphosphate hydrolases"/>
    <property type="match status" value="2"/>
</dbReference>
<accession>W4VRT3</accession>
<dbReference type="GO" id="GO:0005634">
    <property type="term" value="C:nucleus"/>
    <property type="evidence" value="ECO:0007669"/>
    <property type="project" value="UniProtKB-SubCell"/>
</dbReference>
<dbReference type="GO" id="GO:0016887">
    <property type="term" value="F:ATP hydrolysis activity"/>
    <property type="evidence" value="ECO:0007669"/>
    <property type="project" value="InterPro"/>
</dbReference>
<dbReference type="PROSITE" id="PS51194">
    <property type="entry name" value="HELICASE_CTER"/>
    <property type="match status" value="1"/>
</dbReference>
<dbReference type="Gene3D" id="1.20.120.850">
    <property type="entry name" value="SWI2/SNF2 ATPases, N-terminal domain"/>
    <property type="match status" value="1"/>
</dbReference>
<evidence type="ECO:0000256" key="3">
    <source>
        <dbReference type="ARBA" id="ARBA00007025"/>
    </source>
</evidence>
<protein>
    <recommendedName>
        <fullName evidence="4">DNA helicase</fullName>
        <ecNumber evidence="4">3.6.4.12</ecNumber>
    </recommendedName>
    <alternativeName>
        <fullName evidence="15">X-linked nuclear protein</fullName>
    </alternativeName>
</protein>
<keyword evidence="14" id="KW-0539">Nucleus</keyword>
<dbReference type="GO" id="GO:0140719">
    <property type="term" value="P:constitutive heterochromatin formation"/>
    <property type="evidence" value="ECO:0007669"/>
    <property type="project" value="UniProtKB-ARBA"/>
</dbReference>
<feature type="compositionally biased region" description="Basic and acidic residues" evidence="17">
    <location>
        <begin position="461"/>
        <end position="482"/>
    </location>
</feature>
<dbReference type="InterPro" id="IPR038718">
    <property type="entry name" value="SNF2-like_sf"/>
</dbReference>
<dbReference type="SMART" id="SM00490">
    <property type="entry name" value="HELICc"/>
    <property type="match status" value="1"/>
</dbReference>
<evidence type="ECO:0000256" key="4">
    <source>
        <dbReference type="ARBA" id="ARBA00012551"/>
    </source>
</evidence>
<feature type="compositionally biased region" description="Low complexity" evidence="17">
    <location>
        <begin position="108"/>
        <end position="124"/>
    </location>
</feature>
<keyword evidence="11" id="KW-0067">ATP-binding</keyword>
<dbReference type="SUPFAM" id="SSF52540">
    <property type="entry name" value="P-loop containing nucleoside triphosphate hydrolases"/>
    <property type="match status" value="2"/>
</dbReference>
<feature type="domain" description="Helicase C-terminal" evidence="19">
    <location>
        <begin position="1004"/>
        <end position="1179"/>
    </location>
</feature>
<feature type="compositionally biased region" description="Acidic residues" evidence="17">
    <location>
        <begin position="169"/>
        <end position="180"/>
    </location>
</feature>
<dbReference type="InterPro" id="IPR000330">
    <property type="entry name" value="SNF2_N"/>
</dbReference>
<feature type="domain" description="Helicase ATP-binding" evidence="18">
    <location>
        <begin position="551"/>
        <end position="740"/>
    </location>
</feature>
<dbReference type="InterPro" id="IPR044574">
    <property type="entry name" value="ARIP4-like"/>
</dbReference>
<feature type="compositionally biased region" description="Low complexity" evidence="17">
    <location>
        <begin position="898"/>
        <end position="918"/>
    </location>
</feature>
<keyword evidence="13" id="KW-0234">DNA repair</keyword>
<evidence type="ECO:0000256" key="6">
    <source>
        <dbReference type="ARBA" id="ARBA00022553"/>
    </source>
</evidence>
<feature type="compositionally biased region" description="Low complexity" evidence="17">
    <location>
        <begin position="68"/>
        <end position="78"/>
    </location>
</feature>
<evidence type="ECO:0000256" key="15">
    <source>
        <dbReference type="ARBA" id="ARBA00043074"/>
    </source>
</evidence>
<feature type="compositionally biased region" description="Basic and acidic residues" evidence="17">
    <location>
        <begin position="385"/>
        <end position="403"/>
    </location>
</feature>
<dbReference type="GO" id="GO:0003677">
    <property type="term" value="F:DNA binding"/>
    <property type="evidence" value="ECO:0007669"/>
    <property type="project" value="UniProtKB-KW"/>
</dbReference>
<dbReference type="GO" id="GO:0005694">
    <property type="term" value="C:chromosome"/>
    <property type="evidence" value="ECO:0007669"/>
    <property type="project" value="UniProtKB-SubCell"/>
</dbReference>
<evidence type="ECO:0000256" key="14">
    <source>
        <dbReference type="ARBA" id="ARBA00023242"/>
    </source>
</evidence>
<feature type="compositionally biased region" description="Basic residues" evidence="17">
    <location>
        <begin position="295"/>
        <end position="317"/>
    </location>
</feature>
<evidence type="ECO:0000259" key="18">
    <source>
        <dbReference type="PROSITE" id="PS51192"/>
    </source>
</evidence>
<feature type="compositionally biased region" description="Basic and acidic residues" evidence="17">
    <location>
        <begin position="93"/>
        <end position="104"/>
    </location>
</feature>
<dbReference type="PROSITE" id="PS51192">
    <property type="entry name" value="HELICASE_ATP_BIND_1"/>
    <property type="match status" value="1"/>
</dbReference>
<dbReference type="EC" id="3.6.4.12" evidence="4"/>
<proteinExistence type="evidence at transcript level"/>
<evidence type="ECO:0000256" key="12">
    <source>
        <dbReference type="ARBA" id="ARBA00023125"/>
    </source>
</evidence>
<evidence type="ECO:0000256" key="16">
    <source>
        <dbReference type="ARBA" id="ARBA00047995"/>
    </source>
</evidence>
<dbReference type="InterPro" id="IPR027417">
    <property type="entry name" value="P-loop_NTPase"/>
</dbReference>
<keyword evidence="6" id="KW-0597">Phosphoprotein</keyword>
<evidence type="ECO:0000256" key="7">
    <source>
        <dbReference type="ARBA" id="ARBA00022741"/>
    </source>
</evidence>
<dbReference type="SMART" id="SM00487">
    <property type="entry name" value="DEXDc"/>
    <property type="match status" value="1"/>
</dbReference>
<dbReference type="PANTHER" id="PTHR45797:SF3">
    <property type="entry name" value="TRANSCRIPTIONAL REGULATOR ATRX HOMOLOG"/>
    <property type="match status" value="1"/>
</dbReference>
<organism evidence="20">
    <name type="scientific">Corethrella appendiculata</name>
    <dbReference type="NCBI Taxonomy" id="1370023"/>
    <lineage>
        <taxon>Eukaryota</taxon>
        <taxon>Metazoa</taxon>
        <taxon>Ecdysozoa</taxon>
        <taxon>Arthropoda</taxon>
        <taxon>Hexapoda</taxon>
        <taxon>Insecta</taxon>
        <taxon>Pterygota</taxon>
        <taxon>Neoptera</taxon>
        <taxon>Endopterygota</taxon>
        <taxon>Diptera</taxon>
        <taxon>Nematocera</taxon>
        <taxon>Culicoidea</taxon>
        <taxon>Chaoboridae</taxon>
        <taxon>Corethrella</taxon>
    </lineage>
</organism>
<comment type="similarity">
    <text evidence="3">Belongs to the SNF2/RAD54 helicase family.</text>
</comment>
<comment type="subcellular location">
    <subcellularLocation>
        <location evidence="2">Chromosome</location>
    </subcellularLocation>
    <subcellularLocation>
        <location evidence="1">Nucleus</location>
    </subcellularLocation>
</comment>
<evidence type="ECO:0000256" key="2">
    <source>
        <dbReference type="ARBA" id="ARBA00004286"/>
    </source>
</evidence>
<keyword evidence="7" id="KW-0547">Nucleotide-binding</keyword>
<keyword evidence="10" id="KW-0347">Helicase</keyword>
<dbReference type="PANTHER" id="PTHR45797">
    <property type="entry name" value="RAD54-LIKE"/>
    <property type="match status" value="1"/>
</dbReference>
<evidence type="ECO:0000256" key="8">
    <source>
        <dbReference type="ARBA" id="ARBA00022763"/>
    </source>
</evidence>
<evidence type="ECO:0000259" key="19">
    <source>
        <dbReference type="PROSITE" id="PS51194"/>
    </source>
</evidence>
<evidence type="ECO:0000256" key="1">
    <source>
        <dbReference type="ARBA" id="ARBA00004123"/>
    </source>
</evidence>
<dbReference type="GO" id="GO:0005524">
    <property type="term" value="F:ATP binding"/>
    <property type="evidence" value="ECO:0007669"/>
    <property type="project" value="UniProtKB-KW"/>
</dbReference>
<evidence type="ECO:0000256" key="13">
    <source>
        <dbReference type="ARBA" id="ARBA00023204"/>
    </source>
</evidence>
<dbReference type="CDD" id="cd18793">
    <property type="entry name" value="SF2_C_SNF"/>
    <property type="match status" value="1"/>
</dbReference>
<dbReference type="FunFam" id="3.40.50.10810:FF:000011">
    <property type="entry name" value="Transcriptional regulator ATRX homolog"/>
    <property type="match status" value="1"/>
</dbReference>
<keyword evidence="9" id="KW-0378">Hydrolase</keyword>
<feature type="compositionally biased region" description="Basic residues" evidence="17">
    <location>
        <begin position="451"/>
        <end position="460"/>
    </location>
</feature>
<feature type="compositionally biased region" description="Basic and acidic residues" evidence="17">
    <location>
        <begin position="181"/>
        <end position="190"/>
    </location>
</feature>
<evidence type="ECO:0000313" key="20">
    <source>
        <dbReference type="EMBL" id="JAB59513.1"/>
    </source>
</evidence>
<name>W4VRT3_9DIPT</name>
<dbReference type="InterPro" id="IPR014001">
    <property type="entry name" value="Helicase_ATP-bd"/>
</dbReference>
<keyword evidence="12" id="KW-0238">DNA-binding</keyword>
<sequence length="1425" mass="162589">SSEMTENSVPLSVENSRKGKDEKKNETKSKKNAKEQEEIEEEIPAKNSKHAKNSKATDIETSTKRSTRNNSTTSSTTESTKDDSKKSRNNSVSDEKENHVTEKRATRKNSTTSSTASTSKSTTKVNNKIDKSNKKATKNDSDSESDTPSKKATKKSNPSDVKNKRQRSDDDDDDDDDECDDKGNESETSKKSSSKSSKPLAKKSKTEIVSDTKSKTGRDEKCDKKTDNKNQAEANEVNDKNSKNNKNKKSNNKNKIASSDSEDSEPLVNSNKKEKTKNNSNSDSEDSDFENSLLKKSRLLTKKGKKMAGKKGGGKKKAFVESSADEQNDVNSEQEEEEDEEANSIKDSDEEMKSDKDNKKTAKNSKSKSKKKNGKDEDSDFEVQDGDKNNSDSEDADKLFERFRGKRSRIKKPSSSSSEDEDGDRQKGKRRKRIKKNSDSDDSDDENSPTKGRKNIRKLLKKDNLEESTKRAEREEKERKQRIEERQKLYNQAYDETKNEVKEVTKLVLDFDDDTKEPLLEVDKKLVKKLKPHQASGIKFMWDACFETLERTEATKGSGCILAHCMGLGKTLQVVTLSHTLLTHSEKTGIEKILVVCPLSTVLNWVNEFKIWLRHCSTNKDIEIYEISKLKNNVFRANKLMEWHNEGGIMIIGYDMFRNLANETTGRIRKKVRESLQTSLVNPGPDLVVCDEGHLLKNEKTALSIAMNKIRTLRRIVLTGTPLQNNMKEYFCMVQFVKPKLLGTYQEYMNRFVNPITNGQYTDSTQFDIQLMKRRAHVLHKLLDGCVQRRDYAVLTPFLPPKHEYVISITLTELQAKLYKFYMENLARKRDEEGGTQKRSSVVFTDFQNLQRIWTHPRVLRYNSDRYELEMQKKRDMESEDESEGSLKDFLDDDEESGTTTVSEESSDDSNGSGSEASVHTDDGKKKKKKESKKESKASPPEATKRIPMTRSIRQNNPDLAISSDDEPLASKKEDNPTEWWMPLCPEEELTNLEHSSKLTVLFAILRECEAIGDKLLVFSQSLYSLDVIEHFLGAVDEQTQQNDENATFTGSWSLGLDYFRLDGSTSIENRNIACKQFNDKNNHRGRLFLISTRAGGLGINLVAANRVIIFDVSWNPSHDIQSIFRIYRFGQVKPCYVYRFVAMGTMEEKIYERQVTKQAISKRVIDEQQIDRHYNSNDLQELYNYNIEPTEERPLPILPKDRLFAELLQKYENMIFKYHEHDSLLENIEEETLDEAERKAAWEEFEQEKTRPPPMPYNPTNLMMGSMRPSGNGPVTSNTIFGIRNDILLKLLNLKARKDNPVLNENAANALVPYLMQELCRQMKDGELTLYKNLLDLQTELEQPVINNWALLNQYNLGLANAGLGFGQPTVYNTPTPSPQVYYPSMAGSSGRLQHQQMIQQMQNRLMGVGKAKPVASNEIIELE</sequence>
<comment type="catalytic activity">
    <reaction evidence="16">
        <text>ATP + H2O = ADP + phosphate + H(+)</text>
        <dbReference type="Rhea" id="RHEA:13065"/>
        <dbReference type="ChEBI" id="CHEBI:15377"/>
        <dbReference type="ChEBI" id="CHEBI:15378"/>
        <dbReference type="ChEBI" id="CHEBI:30616"/>
        <dbReference type="ChEBI" id="CHEBI:43474"/>
        <dbReference type="ChEBI" id="CHEBI:456216"/>
        <dbReference type="EC" id="3.6.4.12"/>
    </reaction>
</comment>
<feature type="region of interest" description="Disordered" evidence="17">
    <location>
        <begin position="1"/>
        <end position="482"/>
    </location>
</feature>
<feature type="compositionally biased region" description="Polar residues" evidence="17">
    <location>
        <begin position="1"/>
        <end position="14"/>
    </location>
</feature>
<reference evidence="20" key="1">
    <citation type="journal article" date="2014" name="Insect Biochem. Mol. Biol.">
        <title>An insight into the sialome of the frog biting fly, Corethrella appendiculata.</title>
        <authorList>
            <person name="Ribeiro J.M.C."/>
            <person name="Chagas A.C."/>
            <person name="Pham V.M."/>
            <person name="Lounibos L.P."/>
            <person name="Calvo E."/>
        </authorList>
    </citation>
    <scope>NUCLEOTIDE SEQUENCE</scope>
    <source>
        <tissue evidence="20">Salivary glands</tissue>
    </source>
</reference>